<comment type="caution">
    <text evidence="1">The sequence shown here is derived from an EMBL/GenBank/DDBJ whole genome shotgun (WGS) entry which is preliminary data.</text>
</comment>
<sequence length="185" mass="19484">MPASLSLPITRPPTRGTPASTFLALAVMATLALAAVAAGARLLQAAGDTVRSEVASSAAPALRGETPDPRAQMEANIALLDARYAVEPIDPDWAARHEAHVRDFFDGQRLAAQGLAGPASLETSCHSQTCRVSVRYADPLAAELATQHLAMHVSPRLPFAAVLPRALGDGSIQVEAWYSRNRATL</sequence>
<proteinExistence type="predicted"/>
<evidence type="ECO:0008006" key="3">
    <source>
        <dbReference type="Google" id="ProtNLM"/>
    </source>
</evidence>
<evidence type="ECO:0000313" key="1">
    <source>
        <dbReference type="EMBL" id="MFD0725131.1"/>
    </source>
</evidence>
<accession>A0ABW2YB39</accession>
<dbReference type="Proteomes" id="UP001597110">
    <property type="component" value="Unassembled WGS sequence"/>
</dbReference>
<gene>
    <name evidence="1" type="ORF">ACFQ0E_05900</name>
</gene>
<dbReference type="RefSeq" id="WP_386822747.1">
    <property type="nucleotide sequence ID" value="NZ_JBHTIF010000001.1"/>
</dbReference>
<name>A0ABW2YB39_9GAMM</name>
<dbReference type="EMBL" id="JBHTIF010000001">
    <property type="protein sequence ID" value="MFD0725131.1"/>
    <property type="molecule type" value="Genomic_DNA"/>
</dbReference>
<reference evidence="2" key="1">
    <citation type="journal article" date="2019" name="Int. J. Syst. Evol. Microbiol.">
        <title>The Global Catalogue of Microorganisms (GCM) 10K type strain sequencing project: providing services to taxonomists for standard genome sequencing and annotation.</title>
        <authorList>
            <consortium name="The Broad Institute Genomics Platform"/>
            <consortium name="The Broad Institute Genome Sequencing Center for Infectious Disease"/>
            <person name="Wu L."/>
            <person name="Ma J."/>
        </authorList>
    </citation>
    <scope>NUCLEOTIDE SEQUENCE [LARGE SCALE GENOMIC DNA]</scope>
    <source>
        <strain evidence="2">CCUG 55585</strain>
    </source>
</reference>
<evidence type="ECO:0000313" key="2">
    <source>
        <dbReference type="Proteomes" id="UP001597110"/>
    </source>
</evidence>
<protein>
    <recommendedName>
        <fullName evidence="3">Transmembrane protein</fullName>
    </recommendedName>
</protein>
<keyword evidence="2" id="KW-1185">Reference proteome</keyword>
<organism evidence="1 2">
    <name type="scientific">Lysobacter brunescens</name>
    <dbReference type="NCBI Taxonomy" id="262323"/>
    <lineage>
        <taxon>Bacteria</taxon>
        <taxon>Pseudomonadati</taxon>
        <taxon>Pseudomonadota</taxon>
        <taxon>Gammaproteobacteria</taxon>
        <taxon>Lysobacterales</taxon>
        <taxon>Lysobacteraceae</taxon>
        <taxon>Lysobacter</taxon>
    </lineage>
</organism>